<protein>
    <submittedName>
        <fullName evidence="2">Uncharacterized protein</fullName>
    </submittedName>
</protein>
<comment type="caution">
    <text evidence="2">The sequence shown here is derived from an EMBL/GenBank/DDBJ whole genome shotgun (WGS) entry which is preliminary data.</text>
</comment>
<gene>
    <name evidence="2" type="ORF">S12H4_18162</name>
</gene>
<dbReference type="AlphaFoldDB" id="X1SG56"/>
<keyword evidence="1" id="KW-0472">Membrane</keyword>
<accession>X1SG56</accession>
<organism evidence="2">
    <name type="scientific">marine sediment metagenome</name>
    <dbReference type="NCBI Taxonomy" id="412755"/>
    <lineage>
        <taxon>unclassified sequences</taxon>
        <taxon>metagenomes</taxon>
        <taxon>ecological metagenomes</taxon>
    </lineage>
</organism>
<proteinExistence type="predicted"/>
<dbReference type="EMBL" id="BARW01008947">
    <property type="protein sequence ID" value="GAI74410.1"/>
    <property type="molecule type" value="Genomic_DNA"/>
</dbReference>
<feature type="non-terminal residue" evidence="2">
    <location>
        <position position="1"/>
    </location>
</feature>
<keyword evidence="1" id="KW-1133">Transmembrane helix</keyword>
<evidence type="ECO:0000256" key="1">
    <source>
        <dbReference type="SAM" id="Phobius"/>
    </source>
</evidence>
<reference evidence="2" key="1">
    <citation type="journal article" date="2014" name="Front. Microbiol.">
        <title>High frequency of phylogenetically diverse reductive dehalogenase-homologous genes in deep subseafloor sedimentary metagenomes.</title>
        <authorList>
            <person name="Kawai M."/>
            <person name="Futagami T."/>
            <person name="Toyoda A."/>
            <person name="Takaki Y."/>
            <person name="Nishi S."/>
            <person name="Hori S."/>
            <person name="Arai W."/>
            <person name="Tsubouchi T."/>
            <person name="Morono Y."/>
            <person name="Uchiyama I."/>
            <person name="Ito T."/>
            <person name="Fujiyama A."/>
            <person name="Inagaki F."/>
            <person name="Takami H."/>
        </authorList>
    </citation>
    <scope>NUCLEOTIDE SEQUENCE</scope>
    <source>
        <strain evidence="2">Expedition CK06-06</strain>
    </source>
</reference>
<name>X1SG56_9ZZZZ</name>
<sequence length="72" mass="8396">YCKRKGNVYPLIYIVAFLVVAITHTCWGLRSYSMIFWTALALSVNRTLRITKDKSEIENIQKKNIGVNKKFE</sequence>
<feature type="transmembrane region" description="Helical" evidence="1">
    <location>
        <begin position="7"/>
        <end position="25"/>
    </location>
</feature>
<evidence type="ECO:0000313" key="2">
    <source>
        <dbReference type="EMBL" id="GAI74410.1"/>
    </source>
</evidence>
<keyword evidence="1" id="KW-0812">Transmembrane</keyword>